<dbReference type="EMBL" id="FQWQ01000003">
    <property type="protein sequence ID" value="SHH60524.1"/>
    <property type="molecule type" value="Genomic_DNA"/>
</dbReference>
<evidence type="ECO:0000313" key="1">
    <source>
        <dbReference type="EMBL" id="SHH60524.1"/>
    </source>
</evidence>
<evidence type="ECO:0008006" key="3">
    <source>
        <dbReference type="Google" id="ProtNLM"/>
    </source>
</evidence>
<protein>
    <recommendedName>
        <fullName evidence="3">YD repeat-containing protein</fullName>
    </recommendedName>
</protein>
<organism evidence="1 2">
    <name type="scientific">Chryseolinea serpens</name>
    <dbReference type="NCBI Taxonomy" id="947013"/>
    <lineage>
        <taxon>Bacteria</taxon>
        <taxon>Pseudomonadati</taxon>
        <taxon>Bacteroidota</taxon>
        <taxon>Cytophagia</taxon>
        <taxon>Cytophagales</taxon>
        <taxon>Fulvivirgaceae</taxon>
        <taxon>Chryseolinea</taxon>
    </lineage>
</organism>
<dbReference type="AlphaFoldDB" id="A0A1M5UBY2"/>
<proteinExistence type="predicted"/>
<accession>A0A1M5UBY2</accession>
<evidence type="ECO:0000313" key="2">
    <source>
        <dbReference type="Proteomes" id="UP000184212"/>
    </source>
</evidence>
<dbReference type="Proteomes" id="UP000184212">
    <property type="component" value="Unassembled WGS sequence"/>
</dbReference>
<name>A0A1M5UBY2_9BACT</name>
<sequence length="308" mass="36028">MKINWLLFLILLCSPHSIYGQIEPCECCSYTSLKFKIDYEPLFPHNKIQNGNIHGVTVFTQGTDLPSKEKTDRYREMKFNFDNKGQVVSRTEYNREGNPSLYEFDRNSSGNIVKQTFTYLDSLEQKNTSFSSEITDYTYDSKNRLVKSKERDGKGNALADEQSDYSAFAYDSKDRLVKEIRQYYDPGAGHENSVYTTTFKYVDDKLTGQSQTYENKRLFLTTKLKYNRTWKLLRVDDYNNLTNRPSTKTIYQYDAMDRLVYYATSGSFSECPDGGTYNEAYEYDDKGLLLRITHSYGDKRCVMTFEYH</sequence>
<reference evidence="1 2" key="1">
    <citation type="submission" date="2016-11" db="EMBL/GenBank/DDBJ databases">
        <authorList>
            <person name="Jaros S."/>
            <person name="Januszkiewicz K."/>
            <person name="Wedrychowicz H."/>
        </authorList>
    </citation>
    <scope>NUCLEOTIDE SEQUENCE [LARGE SCALE GENOMIC DNA]</scope>
    <source>
        <strain evidence="1 2">DSM 24574</strain>
    </source>
</reference>
<keyword evidence="2" id="KW-1185">Reference proteome</keyword>
<gene>
    <name evidence="1" type="ORF">SAMN04488109_4585</name>
</gene>